<dbReference type="NCBIfam" id="TIGR00236">
    <property type="entry name" value="wecB"/>
    <property type="match status" value="1"/>
</dbReference>
<proteinExistence type="inferred from homology"/>
<name>A0A401FVF2_9BACT</name>
<dbReference type="Gene3D" id="3.40.50.2000">
    <property type="entry name" value="Glycogen Phosphorylase B"/>
    <property type="match status" value="2"/>
</dbReference>
<dbReference type="CDD" id="cd03786">
    <property type="entry name" value="GTB_UDP-GlcNAc_2-Epimerase"/>
    <property type="match status" value="1"/>
</dbReference>
<keyword evidence="4" id="KW-1185">Reference proteome</keyword>
<dbReference type="OrthoDB" id="9803238at2"/>
<sequence>MKIVTVVGARPQFIKAAVVSRAIVANGQDVSEVIVHTGQHYDRNMSQVFFDQLEIPEPRYHLEVGSGSHGEMTGTMLAKVENVLMEEQPDGVLVYGDTNSTLAGALAASKLDIPVAHVEAGLRSFNRQMPEEINRVLTDHVADLLFCPTDAAVSNLNREGITRNVRRVGDVMYDAFLYYRALAEEKSEMPGALELTQGRYKLATIHRQENTDDPEKLRNIFSALGELAEAASPVVMPVHPRTRKLLRQHQRDVSLSPHLRMIPPLDYLDMIALENSAQAILTDSGGVQKEAYFAGVPCITLRAETEWVETVAAGWNCLGGSDTCQIVAAFEQTVAGRPETRPRFYGDGEAGKRIVREMLTRLCR</sequence>
<reference evidence="4" key="1">
    <citation type="submission" date="2017-11" db="EMBL/GenBank/DDBJ databases">
        <authorList>
            <person name="Watanabe M."/>
            <person name="Kojima H."/>
        </authorList>
    </citation>
    <scope>NUCLEOTIDE SEQUENCE [LARGE SCALE GENOMIC DNA]</scope>
    <source>
        <strain evidence="4">Tokyo 01</strain>
    </source>
</reference>
<dbReference type="Proteomes" id="UP000288096">
    <property type="component" value="Unassembled WGS sequence"/>
</dbReference>
<accession>A0A401FVF2</accession>
<dbReference type="InterPro" id="IPR029767">
    <property type="entry name" value="WecB-like"/>
</dbReference>
<evidence type="ECO:0000313" key="3">
    <source>
        <dbReference type="EMBL" id="GBC60939.1"/>
    </source>
</evidence>
<protein>
    <submittedName>
        <fullName evidence="3">UDP-N-acetylglucosamine 2-epimerase</fullName>
    </submittedName>
</protein>
<keyword evidence="1" id="KW-0413">Isomerase</keyword>
<feature type="domain" description="UDP-N-acetylglucosamine 2-epimerase" evidence="2">
    <location>
        <begin position="28"/>
        <end position="357"/>
    </location>
</feature>
<evidence type="ECO:0000256" key="1">
    <source>
        <dbReference type="RuleBase" id="RU003513"/>
    </source>
</evidence>
<reference evidence="4" key="2">
    <citation type="submission" date="2019-01" db="EMBL/GenBank/DDBJ databases">
        <title>Genome sequence of Desulfonema ishimotonii strain Tokyo 01.</title>
        <authorList>
            <person name="Fukui M."/>
        </authorList>
    </citation>
    <scope>NUCLEOTIDE SEQUENCE [LARGE SCALE GENOMIC DNA]</scope>
    <source>
        <strain evidence="4">Tokyo 01</strain>
    </source>
</reference>
<dbReference type="GO" id="GO:0016853">
    <property type="term" value="F:isomerase activity"/>
    <property type="evidence" value="ECO:0007669"/>
    <property type="project" value="UniProtKB-KW"/>
</dbReference>
<dbReference type="Pfam" id="PF02350">
    <property type="entry name" value="Epimerase_2"/>
    <property type="match status" value="1"/>
</dbReference>
<organism evidence="3 4">
    <name type="scientific">Desulfonema ishimotonii</name>
    <dbReference type="NCBI Taxonomy" id="45657"/>
    <lineage>
        <taxon>Bacteria</taxon>
        <taxon>Pseudomonadati</taxon>
        <taxon>Thermodesulfobacteriota</taxon>
        <taxon>Desulfobacteria</taxon>
        <taxon>Desulfobacterales</taxon>
        <taxon>Desulfococcaceae</taxon>
        <taxon>Desulfonema</taxon>
    </lineage>
</organism>
<comment type="caution">
    <text evidence="3">The sequence shown here is derived from an EMBL/GenBank/DDBJ whole genome shotgun (WGS) entry which is preliminary data.</text>
</comment>
<evidence type="ECO:0000313" key="4">
    <source>
        <dbReference type="Proteomes" id="UP000288096"/>
    </source>
</evidence>
<dbReference type="AlphaFoldDB" id="A0A401FVF2"/>
<evidence type="ECO:0000259" key="2">
    <source>
        <dbReference type="Pfam" id="PF02350"/>
    </source>
</evidence>
<dbReference type="InterPro" id="IPR003331">
    <property type="entry name" value="UDP_GlcNAc_Epimerase_2_dom"/>
</dbReference>
<dbReference type="SUPFAM" id="SSF53756">
    <property type="entry name" value="UDP-Glycosyltransferase/glycogen phosphorylase"/>
    <property type="match status" value="1"/>
</dbReference>
<gene>
    <name evidence="3" type="ORF">DENIS_1899</name>
</gene>
<dbReference type="RefSeq" id="WP_124328291.1">
    <property type="nucleotide sequence ID" value="NZ_BEXT01000001.1"/>
</dbReference>
<comment type="similarity">
    <text evidence="1">Belongs to the UDP-N-acetylglucosamine 2-epimerase family.</text>
</comment>
<dbReference type="EMBL" id="BEXT01000001">
    <property type="protein sequence ID" value="GBC60939.1"/>
    <property type="molecule type" value="Genomic_DNA"/>
</dbReference>
<dbReference type="PANTHER" id="PTHR43174">
    <property type="entry name" value="UDP-N-ACETYLGLUCOSAMINE 2-EPIMERASE"/>
    <property type="match status" value="1"/>
</dbReference>
<dbReference type="PANTHER" id="PTHR43174:SF1">
    <property type="entry name" value="UDP-N-ACETYLGLUCOSAMINE 2-EPIMERASE"/>
    <property type="match status" value="1"/>
</dbReference>